<dbReference type="InterPro" id="IPR035500">
    <property type="entry name" value="NHR-like_dom_sf"/>
</dbReference>
<dbReference type="InterPro" id="IPR001628">
    <property type="entry name" value="Znf_hrmn_rcpt"/>
</dbReference>
<keyword evidence="4 11" id="KW-0863">Zinc-finger</keyword>
<dbReference type="Pfam" id="PF00104">
    <property type="entry name" value="Hormone_recep"/>
    <property type="match status" value="1"/>
</dbReference>
<dbReference type="PRINTS" id="PR00398">
    <property type="entry name" value="STRDHORMONER"/>
</dbReference>
<evidence type="ECO:0000256" key="6">
    <source>
        <dbReference type="ARBA" id="ARBA00023015"/>
    </source>
</evidence>
<dbReference type="InterPro" id="IPR050274">
    <property type="entry name" value="Nuclear_hormone_rcpt_NR2"/>
</dbReference>
<dbReference type="PROSITE" id="PS51843">
    <property type="entry name" value="NR_LBD"/>
    <property type="match status" value="1"/>
</dbReference>
<dbReference type="Gene3D" id="3.30.50.10">
    <property type="entry name" value="Erythroid Transcription Factor GATA-1, subunit A"/>
    <property type="match status" value="1"/>
</dbReference>
<evidence type="ECO:0000256" key="11">
    <source>
        <dbReference type="RuleBase" id="RU004334"/>
    </source>
</evidence>
<dbReference type="InterPro" id="IPR049636">
    <property type="entry name" value="HNF4-like_DBD"/>
</dbReference>
<dbReference type="SMART" id="SM00430">
    <property type="entry name" value="HOLI"/>
    <property type="match status" value="1"/>
</dbReference>
<dbReference type="WBParaSite" id="PSAMB.scaffold1990size26208.g15923.t1">
    <property type="protein sequence ID" value="PSAMB.scaffold1990size26208.g15923.t1"/>
    <property type="gene ID" value="PSAMB.scaffold1990size26208.g15923"/>
</dbReference>
<dbReference type="AlphaFoldDB" id="A0A914VJL6"/>
<dbReference type="FunFam" id="3.30.50.10:FF:000030">
    <property type="entry name" value="Nuclear Hormone Receptor family"/>
    <property type="match status" value="1"/>
</dbReference>
<feature type="domain" description="Nuclear receptor" evidence="12">
    <location>
        <begin position="4"/>
        <end position="79"/>
    </location>
</feature>
<dbReference type="Proteomes" id="UP000887566">
    <property type="component" value="Unplaced"/>
</dbReference>
<dbReference type="InterPro" id="IPR013088">
    <property type="entry name" value="Znf_NHR/GATA"/>
</dbReference>
<reference evidence="15" key="1">
    <citation type="submission" date="2022-11" db="UniProtKB">
        <authorList>
            <consortium name="WormBaseParasite"/>
        </authorList>
    </citation>
    <scope>IDENTIFICATION</scope>
</reference>
<dbReference type="SMART" id="SM00399">
    <property type="entry name" value="ZnF_C4"/>
    <property type="match status" value="1"/>
</dbReference>
<evidence type="ECO:0000256" key="3">
    <source>
        <dbReference type="ARBA" id="ARBA00022723"/>
    </source>
</evidence>
<dbReference type="GO" id="GO:0003700">
    <property type="term" value="F:DNA-binding transcription factor activity"/>
    <property type="evidence" value="ECO:0007669"/>
    <property type="project" value="InterPro"/>
</dbReference>
<evidence type="ECO:0000256" key="10">
    <source>
        <dbReference type="ARBA" id="ARBA00023242"/>
    </source>
</evidence>
<dbReference type="CDD" id="cd06960">
    <property type="entry name" value="NR_DBD_HNF4A"/>
    <property type="match status" value="1"/>
</dbReference>
<keyword evidence="5 11" id="KW-0862">Zinc</keyword>
<keyword evidence="9 11" id="KW-0675">Receptor</keyword>
<dbReference type="GO" id="GO:0008270">
    <property type="term" value="F:zinc ion binding"/>
    <property type="evidence" value="ECO:0007669"/>
    <property type="project" value="UniProtKB-KW"/>
</dbReference>
<dbReference type="PROSITE" id="PS00031">
    <property type="entry name" value="NUCLEAR_REC_DBD_1"/>
    <property type="match status" value="1"/>
</dbReference>
<dbReference type="PANTHER" id="PTHR24083">
    <property type="entry name" value="NUCLEAR HORMONE RECEPTOR"/>
    <property type="match status" value="1"/>
</dbReference>
<dbReference type="GO" id="GO:0005634">
    <property type="term" value="C:nucleus"/>
    <property type="evidence" value="ECO:0007669"/>
    <property type="project" value="UniProtKB-SubCell"/>
</dbReference>
<keyword evidence="10 11" id="KW-0539">Nucleus</keyword>
<evidence type="ECO:0000259" key="13">
    <source>
        <dbReference type="PROSITE" id="PS51843"/>
    </source>
</evidence>
<keyword evidence="14" id="KW-1185">Reference proteome</keyword>
<evidence type="ECO:0000256" key="1">
    <source>
        <dbReference type="ARBA" id="ARBA00004123"/>
    </source>
</evidence>
<dbReference type="InterPro" id="IPR001723">
    <property type="entry name" value="Nuclear_hrmn_rcpt"/>
</dbReference>
<dbReference type="InterPro" id="IPR000536">
    <property type="entry name" value="Nucl_hrmn_rcpt_lig-bd"/>
</dbReference>
<evidence type="ECO:0000313" key="14">
    <source>
        <dbReference type="Proteomes" id="UP000887566"/>
    </source>
</evidence>
<dbReference type="Gene3D" id="1.10.565.10">
    <property type="entry name" value="Retinoid X Receptor"/>
    <property type="match status" value="1"/>
</dbReference>
<keyword evidence="6 11" id="KW-0805">Transcription regulation</keyword>
<evidence type="ECO:0000256" key="5">
    <source>
        <dbReference type="ARBA" id="ARBA00022833"/>
    </source>
</evidence>
<proteinExistence type="inferred from homology"/>
<accession>A0A914VJL6</accession>
<evidence type="ECO:0000256" key="2">
    <source>
        <dbReference type="ARBA" id="ARBA00005993"/>
    </source>
</evidence>
<evidence type="ECO:0000256" key="8">
    <source>
        <dbReference type="ARBA" id="ARBA00023163"/>
    </source>
</evidence>
<feature type="domain" description="NR LBD" evidence="13">
    <location>
        <begin position="157"/>
        <end position="387"/>
    </location>
</feature>
<dbReference type="PROSITE" id="PS51030">
    <property type="entry name" value="NUCLEAR_REC_DBD_2"/>
    <property type="match status" value="1"/>
</dbReference>
<comment type="similarity">
    <text evidence="2 11">Belongs to the nuclear hormone receptor family.</text>
</comment>
<evidence type="ECO:0000259" key="12">
    <source>
        <dbReference type="PROSITE" id="PS51030"/>
    </source>
</evidence>
<dbReference type="SUPFAM" id="SSF48508">
    <property type="entry name" value="Nuclear receptor ligand-binding domain"/>
    <property type="match status" value="1"/>
</dbReference>
<protein>
    <submittedName>
        <fullName evidence="15">Uncharacterized protein</fullName>
    </submittedName>
</protein>
<dbReference type="SUPFAM" id="SSF57716">
    <property type="entry name" value="Glucocorticoid receptor-like (DNA-binding domain)"/>
    <property type="match status" value="1"/>
</dbReference>
<keyword evidence="3 11" id="KW-0479">Metal-binding</keyword>
<evidence type="ECO:0000256" key="9">
    <source>
        <dbReference type="ARBA" id="ARBA00023170"/>
    </source>
</evidence>
<dbReference type="PRINTS" id="PR00047">
    <property type="entry name" value="STROIDFINGER"/>
</dbReference>
<dbReference type="GO" id="GO:0000978">
    <property type="term" value="F:RNA polymerase II cis-regulatory region sequence-specific DNA binding"/>
    <property type="evidence" value="ECO:0007669"/>
    <property type="project" value="InterPro"/>
</dbReference>
<comment type="subcellular location">
    <subcellularLocation>
        <location evidence="1 11">Nucleus</location>
    </subcellularLocation>
</comment>
<keyword evidence="8 11" id="KW-0804">Transcription</keyword>
<name>A0A914VJL6_9BILA</name>
<evidence type="ECO:0000256" key="7">
    <source>
        <dbReference type="ARBA" id="ARBA00023125"/>
    </source>
</evidence>
<evidence type="ECO:0000313" key="15">
    <source>
        <dbReference type="WBParaSite" id="PSAMB.scaffold1990size26208.g15923.t1"/>
    </source>
</evidence>
<keyword evidence="7 11" id="KW-0238">DNA-binding</keyword>
<organism evidence="14 15">
    <name type="scientific">Plectus sambesii</name>
    <dbReference type="NCBI Taxonomy" id="2011161"/>
    <lineage>
        <taxon>Eukaryota</taxon>
        <taxon>Metazoa</taxon>
        <taxon>Ecdysozoa</taxon>
        <taxon>Nematoda</taxon>
        <taxon>Chromadorea</taxon>
        <taxon>Plectida</taxon>
        <taxon>Plectina</taxon>
        <taxon>Plectoidea</taxon>
        <taxon>Plectidae</taxon>
        <taxon>Plectus</taxon>
    </lineage>
</organism>
<dbReference type="Pfam" id="PF00105">
    <property type="entry name" value="zf-C4"/>
    <property type="match status" value="1"/>
</dbReference>
<evidence type="ECO:0000256" key="4">
    <source>
        <dbReference type="ARBA" id="ARBA00022771"/>
    </source>
</evidence>
<sequence length="398" mass="45943">METLGLCVVCNDKATGFHYSVESCNGCKTFFRRTVVNDQRFKCQGNGKCVIDKSVRCACRHCRFQKCLRVGMDRSSIQSDRDKIGFTKRRRKDEDYSHRNAAVAQGGTPCERSPCDNLPITSPSFDLNGELETLYELEQRCSRVRLSTIELKGALKDAVFKTDSILNDHQLIDNCQPIPKVTDLRRGTREEVAYWHRRDIMLMIEWAKAQPLFLEMSDDEKLILLRNSSISYMMLQQTFYSDDYGPDMMVLPSGAYVHRAPKIPVFRPLMKRMMDQLMLPMRKWQMDPIEYTAVKSIIFWNSNLPGLTPSSKGKIKETRNSLLNALHTRISSQNVDPRKAAERFGRMLLLAPQLSSMTVISMENMQLATFFDLANFDNFYKELMIDDDPTNRSDDHYD</sequence>